<protein>
    <submittedName>
        <fullName evidence="2">Uncharacterized protein</fullName>
    </submittedName>
</protein>
<keyword evidence="3" id="KW-1185">Reference proteome</keyword>
<dbReference type="Proteomes" id="UP000794436">
    <property type="component" value="Unassembled WGS sequence"/>
</dbReference>
<dbReference type="InterPro" id="IPR038905">
    <property type="entry name" value="ARMC2"/>
</dbReference>
<feature type="compositionally biased region" description="Acidic residues" evidence="1">
    <location>
        <begin position="1"/>
        <end position="22"/>
    </location>
</feature>
<organism evidence="2 3">
    <name type="scientific">Pythium oligandrum</name>
    <name type="common">Mycoparasitic fungus</name>
    <dbReference type="NCBI Taxonomy" id="41045"/>
    <lineage>
        <taxon>Eukaryota</taxon>
        <taxon>Sar</taxon>
        <taxon>Stramenopiles</taxon>
        <taxon>Oomycota</taxon>
        <taxon>Peronosporomycetes</taxon>
        <taxon>Pythiales</taxon>
        <taxon>Pythiaceae</taxon>
        <taxon>Pythium</taxon>
    </lineage>
</organism>
<sequence>MHAPVEDEESGSPGELSEDEVRDTDFVTQRNEDLLEASLEIPSSDQLSQSYEHTQREITTIGQLPASSVSASSLEALLASIVAFKSSCTVVTANTGPRLKKKYEDMPDSISSAVLMRQQLLRALVDLAIHRWAESARHALTLAPVVFELYALGGSNEHDEDEAAMMAFSKVLFVLSKESHNDAAFCNVHYVESALSLLSKASHHQLQSKKKHKEGAKLPMKMLIYIAGTLKNVSSGDERIHRLLATHGAIAILSDTLEWRSTEPSEAKEIAQVLIQTTHVLRNLSTAKSYLKQFNEAQVTIRLCELIGDFQTHQELMVNVSRVLSKLTLHEIPRSQINQRPESRLRSLLSLVDPDRNAAVSFESAESNAPEGKFQSTLLIRIFFVLGNLCAGNDRNRVLMGLQWQGILVFVRALEFYGAQYVAAADEDTNATQNNGNTGECMDVLVKLVRLLANMAINADVGMELNAEVDGLEILLAILSRAHDVGDEELMLNVVSCLTNLSYYCSHSAASITPRDQFPAAAATFIDVHRVALASRLAQIVWDRNEEAVLEATRAFGNLSRFPDVLQVMREHKVLEGFVILLDHSHREIVYTVCGVLMNAALDDATRMALLSVSTSDARALLTGILDAAGLDDVAMSCIAAKALHNLLLRTKDAKDDGEHAYRRYMASEDGAALKRVVQSVLQPLEKPSQRRTDEDEEDEAQRNELQTVLAKLQRVIQERH</sequence>
<gene>
    <name evidence="2" type="ORF">Poli38472_011811</name>
</gene>
<name>A0A8K1C8M7_PYTOL</name>
<dbReference type="OrthoDB" id="247006at2759"/>
<dbReference type="InterPro" id="IPR016024">
    <property type="entry name" value="ARM-type_fold"/>
</dbReference>
<dbReference type="SUPFAM" id="SSF48371">
    <property type="entry name" value="ARM repeat"/>
    <property type="match status" value="1"/>
</dbReference>
<comment type="caution">
    <text evidence="2">The sequence shown here is derived from an EMBL/GenBank/DDBJ whole genome shotgun (WGS) entry which is preliminary data.</text>
</comment>
<evidence type="ECO:0000313" key="3">
    <source>
        <dbReference type="Proteomes" id="UP000794436"/>
    </source>
</evidence>
<dbReference type="Gene3D" id="1.25.10.10">
    <property type="entry name" value="Leucine-rich Repeat Variant"/>
    <property type="match status" value="2"/>
</dbReference>
<dbReference type="AlphaFoldDB" id="A0A8K1C8M7"/>
<dbReference type="GO" id="GO:0044782">
    <property type="term" value="P:cilium organization"/>
    <property type="evidence" value="ECO:0007669"/>
    <property type="project" value="TreeGrafter"/>
</dbReference>
<dbReference type="EMBL" id="SPLM01000112">
    <property type="protein sequence ID" value="TMW58223.1"/>
    <property type="molecule type" value="Genomic_DNA"/>
</dbReference>
<dbReference type="InterPro" id="IPR000225">
    <property type="entry name" value="Armadillo"/>
</dbReference>
<proteinExistence type="predicted"/>
<accession>A0A8K1C8M7</accession>
<feature type="region of interest" description="Disordered" evidence="1">
    <location>
        <begin position="684"/>
        <end position="704"/>
    </location>
</feature>
<evidence type="ECO:0000256" key="1">
    <source>
        <dbReference type="SAM" id="MobiDB-lite"/>
    </source>
</evidence>
<feature type="region of interest" description="Disordered" evidence="1">
    <location>
        <begin position="1"/>
        <end position="29"/>
    </location>
</feature>
<dbReference type="PANTHER" id="PTHR21356">
    <property type="entry name" value="ARMADILLO REPEAT CONTAINING 2"/>
    <property type="match status" value="1"/>
</dbReference>
<dbReference type="SMART" id="SM00185">
    <property type="entry name" value="ARM"/>
    <property type="match status" value="4"/>
</dbReference>
<dbReference type="InterPro" id="IPR011989">
    <property type="entry name" value="ARM-like"/>
</dbReference>
<dbReference type="PANTHER" id="PTHR21356:SF1">
    <property type="entry name" value="ARMADILLO REPEAT-CONTAINING PROTEIN 2"/>
    <property type="match status" value="1"/>
</dbReference>
<evidence type="ECO:0000313" key="2">
    <source>
        <dbReference type="EMBL" id="TMW58223.1"/>
    </source>
</evidence>
<reference evidence="2" key="1">
    <citation type="submission" date="2019-03" db="EMBL/GenBank/DDBJ databases">
        <title>Long read genome sequence of the mycoparasitic Pythium oligandrum ATCC 38472 isolated from sugarbeet rhizosphere.</title>
        <authorList>
            <person name="Gaulin E."/>
        </authorList>
    </citation>
    <scope>NUCLEOTIDE SEQUENCE</scope>
    <source>
        <strain evidence="2">ATCC 38472_TT</strain>
    </source>
</reference>